<evidence type="ECO:0000256" key="1">
    <source>
        <dbReference type="ARBA" id="ARBA00008791"/>
    </source>
</evidence>
<accession>A0A5Q0LDR5</accession>
<dbReference type="PRINTS" id="PR01438">
    <property type="entry name" value="UNVRSLSTRESS"/>
</dbReference>
<dbReference type="InterPro" id="IPR006016">
    <property type="entry name" value="UspA"/>
</dbReference>
<name>A0A5Q0LDR5_9ACTN</name>
<evidence type="ECO:0000313" key="5">
    <source>
        <dbReference type="Proteomes" id="UP000326179"/>
    </source>
</evidence>
<protein>
    <submittedName>
        <fullName evidence="4">Universal stress protein</fullName>
    </submittedName>
</protein>
<organism evidence="4 5">
    <name type="scientific">Streptomyces fagopyri</name>
    <dbReference type="NCBI Taxonomy" id="2662397"/>
    <lineage>
        <taxon>Bacteria</taxon>
        <taxon>Bacillati</taxon>
        <taxon>Actinomycetota</taxon>
        <taxon>Actinomycetes</taxon>
        <taxon>Kitasatosporales</taxon>
        <taxon>Streptomycetaceae</taxon>
        <taxon>Streptomyces</taxon>
    </lineage>
</organism>
<evidence type="ECO:0000313" key="4">
    <source>
        <dbReference type="EMBL" id="QFZ75215.1"/>
    </source>
</evidence>
<dbReference type="CDD" id="cd00293">
    <property type="entry name" value="USP-like"/>
    <property type="match status" value="1"/>
</dbReference>
<keyword evidence="5" id="KW-1185">Reference proteome</keyword>
<feature type="region of interest" description="Disordered" evidence="2">
    <location>
        <begin position="1"/>
        <end position="20"/>
    </location>
</feature>
<evidence type="ECO:0000256" key="2">
    <source>
        <dbReference type="SAM" id="MobiDB-lite"/>
    </source>
</evidence>
<comment type="similarity">
    <text evidence="1">Belongs to the universal stress protein A family.</text>
</comment>
<dbReference type="Gene3D" id="3.40.50.12370">
    <property type="match status" value="1"/>
</dbReference>
<proteinExistence type="inferred from homology"/>
<dbReference type="InterPro" id="IPR006015">
    <property type="entry name" value="Universal_stress_UspA"/>
</dbReference>
<evidence type="ECO:0000259" key="3">
    <source>
        <dbReference type="Pfam" id="PF00582"/>
    </source>
</evidence>
<feature type="compositionally biased region" description="Low complexity" evidence="2">
    <location>
        <begin position="1"/>
        <end position="15"/>
    </location>
</feature>
<gene>
    <name evidence="4" type="ORF">GFH48_19805</name>
</gene>
<dbReference type="SUPFAM" id="SSF52402">
    <property type="entry name" value="Adenine nucleotide alpha hydrolases-like"/>
    <property type="match status" value="1"/>
</dbReference>
<feature type="domain" description="UspA" evidence="3">
    <location>
        <begin position="22"/>
        <end position="163"/>
    </location>
</feature>
<dbReference type="EMBL" id="CP045643">
    <property type="protein sequence ID" value="QFZ75215.1"/>
    <property type="molecule type" value="Genomic_DNA"/>
</dbReference>
<dbReference type="Proteomes" id="UP000326179">
    <property type="component" value="Chromosome"/>
</dbReference>
<dbReference type="Pfam" id="PF00582">
    <property type="entry name" value="Usp"/>
    <property type="match status" value="1"/>
</dbReference>
<sequence length="194" mass="20533">MGPGCPCGRTPRGGPAMSEGERRRVVVGVSGSLGSLAALHRGAFEAHRRGAGLVAVGVWEPPRGALAHPSSMLTPPVAEFRQMADERLRGALDAAFGLAGPGVPLRVLAVWDRPGRALVRAADRPGDLLVIGAGRRGRMYRALFPSVARYCLAHAACPVLAVPRSPLHRELAAVRRRVSLRLPLNAGELTDDRP</sequence>
<dbReference type="KEGG" id="sfy:GFH48_19805"/>
<dbReference type="AlphaFoldDB" id="A0A5Q0LDR5"/>
<reference evidence="4 5" key="1">
    <citation type="submission" date="2019-10" db="EMBL/GenBank/DDBJ databases">
        <title>A novel species.</title>
        <authorList>
            <person name="Gao J."/>
        </authorList>
    </citation>
    <scope>NUCLEOTIDE SEQUENCE [LARGE SCALE GENOMIC DNA]</scope>
    <source>
        <strain evidence="4 5">QMT-28</strain>
    </source>
</reference>